<evidence type="ECO:0000313" key="7">
    <source>
        <dbReference type="Proteomes" id="UP001329430"/>
    </source>
</evidence>
<comment type="similarity">
    <text evidence="2">Belongs to the major royal jelly protein family.</text>
</comment>
<reference evidence="6 7" key="1">
    <citation type="journal article" date="2024" name="Insects">
        <title>An Improved Chromosome-Level Genome Assembly of the Firefly Pyrocoelia pectoralis.</title>
        <authorList>
            <person name="Fu X."/>
            <person name="Meyer-Rochow V.B."/>
            <person name="Ballantyne L."/>
            <person name="Zhu X."/>
        </authorList>
    </citation>
    <scope>NUCLEOTIDE SEQUENCE [LARGE SCALE GENOMIC DNA]</scope>
    <source>
        <strain evidence="6">XCY_ONT2</strain>
    </source>
</reference>
<evidence type="ECO:0000256" key="4">
    <source>
        <dbReference type="ARBA" id="ARBA00022729"/>
    </source>
</evidence>
<dbReference type="SUPFAM" id="SSF63829">
    <property type="entry name" value="Calcium-dependent phosphotriesterase"/>
    <property type="match status" value="1"/>
</dbReference>
<comment type="subcellular location">
    <subcellularLocation>
        <location evidence="1">Secreted</location>
    </subcellularLocation>
</comment>
<sequence>MVLVTICAWFVLASVVSGGSDSSPSPPPQVTDLVQEFSYKVIPWNMGFPCSSTKNIYLQTGRFIQKNVISTGLVIYKDQCVIIMPRLREGVPITLGTFSLSSKESKPTILPYPCWSLQEEGNPEALQNVVDIVIDRTDTIWVLDTGICNTLQQPIKRAPPKIVGINAKTTQVVKTIDLSKFITPESLLQCILVDIDERGNYFAYISDAGCGALIVYDIFNNQGYRVVLPKSIVSESPNKDILYTLLIRKHSGNLVYFKYLNSKRIFYIKTSYLQKGQVSGAVVDVGPTPLCENMVPLGTDNGAAIFFRCKGGSDIYIWNTQTCLKEDNFLLVQKGDECRLATQVVPGYKRLMWVMESNIHDYVSNKAGCLGASVLVHPLIKSVE</sequence>
<dbReference type="InterPro" id="IPR011042">
    <property type="entry name" value="6-blade_b-propeller_TolB-like"/>
</dbReference>
<evidence type="ECO:0000256" key="3">
    <source>
        <dbReference type="ARBA" id="ARBA00022525"/>
    </source>
</evidence>
<gene>
    <name evidence="6" type="ORF">RI129_009411</name>
</gene>
<proteinExistence type="inferred from homology"/>
<accession>A0AAN7VCH4</accession>
<keyword evidence="7" id="KW-1185">Reference proteome</keyword>
<dbReference type="EMBL" id="JAVRBK010000007">
    <property type="protein sequence ID" value="KAK5640864.1"/>
    <property type="molecule type" value="Genomic_DNA"/>
</dbReference>
<keyword evidence="4 5" id="KW-0732">Signal</keyword>
<feature type="signal peptide" evidence="5">
    <location>
        <begin position="1"/>
        <end position="18"/>
    </location>
</feature>
<dbReference type="Gene3D" id="2.120.10.30">
    <property type="entry name" value="TolB, C-terminal domain"/>
    <property type="match status" value="1"/>
</dbReference>
<feature type="chain" id="PRO_5042936120" evidence="5">
    <location>
        <begin position="19"/>
        <end position="384"/>
    </location>
</feature>
<dbReference type="Pfam" id="PF03022">
    <property type="entry name" value="MRJP"/>
    <property type="match status" value="1"/>
</dbReference>
<comment type="caution">
    <text evidence="6">The sequence shown here is derived from an EMBL/GenBank/DDBJ whole genome shotgun (WGS) entry which is preliminary data.</text>
</comment>
<evidence type="ECO:0000256" key="2">
    <source>
        <dbReference type="ARBA" id="ARBA00009127"/>
    </source>
</evidence>
<evidence type="ECO:0000313" key="6">
    <source>
        <dbReference type="EMBL" id="KAK5640864.1"/>
    </source>
</evidence>
<name>A0AAN7VCH4_9COLE</name>
<keyword evidence="3" id="KW-0964">Secreted</keyword>
<evidence type="ECO:0000256" key="1">
    <source>
        <dbReference type="ARBA" id="ARBA00004613"/>
    </source>
</evidence>
<dbReference type="Proteomes" id="UP001329430">
    <property type="component" value="Chromosome 7"/>
</dbReference>
<dbReference type="PANTHER" id="PTHR10009:SF6">
    <property type="entry name" value="FI16876P1"/>
    <property type="match status" value="1"/>
</dbReference>
<dbReference type="InterPro" id="IPR017996">
    <property type="entry name" value="MRJP/yellow-related"/>
</dbReference>
<protein>
    <submittedName>
        <fullName evidence="6">Uncharacterized protein</fullName>
    </submittedName>
</protein>
<organism evidence="6 7">
    <name type="scientific">Pyrocoelia pectoralis</name>
    <dbReference type="NCBI Taxonomy" id="417401"/>
    <lineage>
        <taxon>Eukaryota</taxon>
        <taxon>Metazoa</taxon>
        <taxon>Ecdysozoa</taxon>
        <taxon>Arthropoda</taxon>
        <taxon>Hexapoda</taxon>
        <taxon>Insecta</taxon>
        <taxon>Pterygota</taxon>
        <taxon>Neoptera</taxon>
        <taxon>Endopterygota</taxon>
        <taxon>Coleoptera</taxon>
        <taxon>Polyphaga</taxon>
        <taxon>Elateriformia</taxon>
        <taxon>Elateroidea</taxon>
        <taxon>Lampyridae</taxon>
        <taxon>Lampyrinae</taxon>
        <taxon>Pyrocoelia</taxon>
    </lineage>
</organism>
<evidence type="ECO:0000256" key="5">
    <source>
        <dbReference type="SAM" id="SignalP"/>
    </source>
</evidence>
<dbReference type="AlphaFoldDB" id="A0AAN7VCH4"/>
<dbReference type="PANTHER" id="PTHR10009">
    <property type="entry name" value="PROTEIN YELLOW-RELATED"/>
    <property type="match status" value="1"/>
</dbReference>
<dbReference type="GO" id="GO:0005576">
    <property type="term" value="C:extracellular region"/>
    <property type="evidence" value="ECO:0007669"/>
    <property type="project" value="UniProtKB-SubCell"/>
</dbReference>